<protein>
    <submittedName>
        <fullName evidence="1">Phage portal protein</fullName>
    </submittedName>
</protein>
<dbReference type="InterPro" id="IPR021145">
    <property type="entry name" value="Portal_protein_SPP1_Gp6-like"/>
</dbReference>
<evidence type="ECO:0000313" key="1">
    <source>
        <dbReference type="EMBL" id="MXQ67707.1"/>
    </source>
</evidence>
<comment type="caution">
    <text evidence="1">The sequence shown here is derived from an EMBL/GenBank/DDBJ whole genome shotgun (WGS) entry which is preliminary data.</text>
</comment>
<dbReference type="Proteomes" id="UP000431901">
    <property type="component" value="Unassembled WGS sequence"/>
</dbReference>
<dbReference type="Pfam" id="PF05133">
    <property type="entry name" value="SPP1_portal"/>
    <property type="match status" value="1"/>
</dbReference>
<accession>A0A6I4WBY9</accession>
<proteinExistence type="predicted"/>
<evidence type="ECO:0000313" key="2">
    <source>
        <dbReference type="Proteomes" id="UP000431901"/>
    </source>
</evidence>
<organism evidence="1 2">
    <name type="scientific">Actinomadura rayongensis</name>
    <dbReference type="NCBI Taxonomy" id="1429076"/>
    <lineage>
        <taxon>Bacteria</taxon>
        <taxon>Bacillati</taxon>
        <taxon>Actinomycetota</taxon>
        <taxon>Actinomycetes</taxon>
        <taxon>Streptosporangiales</taxon>
        <taxon>Thermomonosporaceae</taxon>
        <taxon>Actinomadura</taxon>
    </lineage>
</organism>
<reference evidence="1 2" key="1">
    <citation type="submission" date="2019-12" db="EMBL/GenBank/DDBJ databases">
        <title>Nocardia macrotermitis sp. nov. and Nocardia aurantia sp. nov., isolated from the gut of the fungus growing-termite Macrotermes natalensis.</title>
        <authorList>
            <person name="Christine B."/>
            <person name="Rene B."/>
        </authorList>
    </citation>
    <scope>NUCLEOTIDE SEQUENCE [LARGE SCALE GENOMIC DNA]</scope>
    <source>
        <strain evidence="1 2">DSM 102126</strain>
    </source>
</reference>
<name>A0A6I4WBY9_9ACTN</name>
<dbReference type="OrthoDB" id="1780383at2"/>
<gene>
    <name evidence="1" type="ORF">GQ466_27180</name>
</gene>
<dbReference type="RefSeq" id="WP_161105893.1">
    <property type="nucleotide sequence ID" value="NZ_JBHLYI010000011.1"/>
</dbReference>
<keyword evidence="2" id="KW-1185">Reference proteome</keyword>
<dbReference type="AlphaFoldDB" id="A0A6I4WBY9"/>
<dbReference type="EMBL" id="WUTW01000008">
    <property type="protein sequence ID" value="MXQ67707.1"/>
    <property type="molecule type" value="Genomic_DNA"/>
</dbReference>
<sequence length="452" mass="50090">MPEIDARLTRGLDALRTQRGSLDRLHAWYVGDHPRPYIPRKAADEYRKIVDTASSAWLRLVIDSITERLRLDGWTAEDTDDAETDREAWRIWRANRMPHASTLVHTEALTLGQSYVSVWPNPADPATPTIRGESARRVYVARSSLDFSPLWAVKSWAAGPDEPPGETAFLYDAQRVQRYTRPDKTGEWTPDGPPVPNPLGRVPFVEFSNNRDLLGRVMSEIAPLIPIQERINATNLHMQLAMLVAAFRQRWAAGLVIPVDENGDPVEPFNSAVDRLWVSDNPEAKFGEFSESNLANYVTVLESLVRQLSAISAVPAHYLLGEMVNLSAEALKAAEAGLSAKVRHKQLSLGESWADVMELVRLAGGRVATVEPHWADTEARSEAQLVDALSKLGAPPIGVPQEALWERYGASPTLIKRWQDMQARATTRATQAEVAGAFAARQHDPLDVPDAA</sequence>